<dbReference type="SUPFAM" id="SSF54373">
    <property type="entry name" value="FAD-linked reductases, C-terminal domain"/>
    <property type="match status" value="1"/>
</dbReference>
<feature type="domain" description="FAD dependent oxidoreductase" evidence="2">
    <location>
        <begin position="3"/>
        <end position="397"/>
    </location>
</feature>
<protein>
    <submittedName>
        <fullName evidence="3">FAD-dependent oxidoreductase</fullName>
    </submittedName>
</protein>
<dbReference type="InterPro" id="IPR006076">
    <property type="entry name" value="FAD-dep_OxRdtase"/>
</dbReference>
<sequence>MKKIIIVGGGVNGLCTAYYLQKRNKFDITVIDRGNITDNCSFGNMGFLSPSHFIPLASPGIISEGLKYMLSSSSPFYIKPRLDLSFLRWALLFYKSSNAKTVQKNAPYLSELLNLSRRLMNEIRDELGDVFEMDEKGCMMMCHSQKAFEEELKLMQPAKKFRLEVEVYNREELQKKEPDVELDIFGALLFKDDAHIHPGKFMAAMKRFLEQKGVKFQLNTEVAGLLKNHNKIETVITDKGNFSADEFVLTGGSWLSELAAKAGINLLIQGGKGYSYTYDYVERNIHFPAILVDGRCAVTPWKNQLRIGGTMEFSGNNHKVLVKRMEGIYNSVKKFYPGLQIDFPPEDKVWTGLRPVSPDGLPYIGNSKKIENLFINGGNAMLGISEGAAGGQIISDLIEKMSTPIDISAFQIERFK</sequence>
<evidence type="ECO:0000313" key="4">
    <source>
        <dbReference type="Proteomes" id="UP000267223"/>
    </source>
</evidence>
<comment type="caution">
    <text evidence="3">The sequence shown here is derived from an EMBL/GenBank/DDBJ whole genome shotgun (WGS) entry which is preliminary data.</text>
</comment>
<proteinExistence type="predicted"/>
<organism evidence="3 4">
    <name type="scientific">Hanamia caeni</name>
    <dbReference type="NCBI Taxonomy" id="2294116"/>
    <lineage>
        <taxon>Bacteria</taxon>
        <taxon>Pseudomonadati</taxon>
        <taxon>Bacteroidota</taxon>
        <taxon>Chitinophagia</taxon>
        <taxon>Chitinophagales</taxon>
        <taxon>Chitinophagaceae</taxon>
        <taxon>Hanamia</taxon>
    </lineage>
</organism>
<dbReference type="GO" id="GO:0016491">
    <property type="term" value="F:oxidoreductase activity"/>
    <property type="evidence" value="ECO:0007669"/>
    <property type="project" value="UniProtKB-KW"/>
</dbReference>
<dbReference type="RefSeq" id="WP_123121601.1">
    <property type="nucleotide sequence ID" value="NZ_RJJR01000013.1"/>
</dbReference>
<dbReference type="InterPro" id="IPR036188">
    <property type="entry name" value="FAD/NAD-bd_sf"/>
</dbReference>
<dbReference type="AlphaFoldDB" id="A0A3M9N9R5"/>
<dbReference type="Proteomes" id="UP000267223">
    <property type="component" value="Unassembled WGS sequence"/>
</dbReference>
<evidence type="ECO:0000256" key="1">
    <source>
        <dbReference type="ARBA" id="ARBA00023002"/>
    </source>
</evidence>
<evidence type="ECO:0000259" key="2">
    <source>
        <dbReference type="Pfam" id="PF01266"/>
    </source>
</evidence>
<dbReference type="Gene3D" id="3.50.50.60">
    <property type="entry name" value="FAD/NAD(P)-binding domain"/>
    <property type="match status" value="2"/>
</dbReference>
<dbReference type="GO" id="GO:0005737">
    <property type="term" value="C:cytoplasm"/>
    <property type="evidence" value="ECO:0007669"/>
    <property type="project" value="TreeGrafter"/>
</dbReference>
<gene>
    <name evidence="3" type="ORF">EFY79_15315</name>
</gene>
<accession>A0A3M9N9R5</accession>
<name>A0A3M9N9R5_9BACT</name>
<evidence type="ECO:0000313" key="3">
    <source>
        <dbReference type="EMBL" id="RNI34542.1"/>
    </source>
</evidence>
<dbReference type="Gene3D" id="3.30.9.10">
    <property type="entry name" value="D-Amino Acid Oxidase, subunit A, domain 2"/>
    <property type="match status" value="1"/>
</dbReference>
<keyword evidence="1" id="KW-0560">Oxidoreductase</keyword>
<dbReference type="PANTHER" id="PTHR13847:SF289">
    <property type="entry name" value="GLYCINE OXIDASE"/>
    <property type="match status" value="1"/>
</dbReference>
<dbReference type="OrthoDB" id="9794226at2"/>
<reference evidence="3 4" key="1">
    <citation type="submission" date="2018-11" db="EMBL/GenBank/DDBJ databases">
        <title>Draft genome sequence of Ferruginibacter sp. BO-59.</title>
        <authorList>
            <person name="Im W.T."/>
        </authorList>
    </citation>
    <scope>NUCLEOTIDE SEQUENCE [LARGE SCALE GENOMIC DNA]</scope>
    <source>
        <strain evidence="3 4">BO-59</strain>
    </source>
</reference>
<dbReference type="SUPFAM" id="SSF51905">
    <property type="entry name" value="FAD/NAD(P)-binding domain"/>
    <property type="match status" value="1"/>
</dbReference>
<dbReference type="EMBL" id="RJJR01000013">
    <property type="protein sequence ID" value="RNI34542.1"/>
    <property type="molecule type" value="Genomic_DNA"/>
</dbReference>
<dbReference type="Pfam" id="PF01266">
    <property type="entry name" value="DAO"/>
    <property type="match status" value="1"/>
</dbReference>
<keyword evidence="4" id="KW-1185">Reference proteome</keyword>
<dbReference type="PANTHER" id="PTHR13847">
    <property type="entry name" value="SARCOSINE DEHYDROGENASE-RELATED"/>
    <property type="match status" value="1"/>
</dbReference>